<dbReference type="GO" id="GO:0044874">
    <property type="term" value="P:lipoprotein localization to outer membrane"/>
    <property type="evidence" value="ECO:0007669"/>
    <property type="project" value="TreeGrafter"/>
</dbReference>
<keyword evidence="3" id="KW-1003">Cell membrane</keyword>
<evidence type="ECO:0000256" key="4">
    <source>
        <dbReference type="ARBA" id="ARBA00022692"/>
    </source>
</evidence>
<comment type="subcellular location">
    <subcellularLocation>
        <location evidence="1">Cell membrane</location>
        <topology evidence="1">Multi-pass membrane protein</topology>
    </subcellularLocation>
</comment>
<feature type="transmembrane region" description="Helical" evidence="7">
    <location>
        <begin position="358"/>
        <end position="378"/>
    </location>
</feature>
<dbReference type="EMBL" id="CP155620">
    <property type="protein sequence ID" value="XBJ28750.1"/>
    <property type="molecule type" value="Genomic_DNA"/>
</dbReference>
<gene>
    <name evidence="9" type="ORF">AAH949_06535</name>
</gene>
<dbReference type="InterPro" id="IPR003838">
    <property type="entry name" value="ABC3_permease_C"/>
</dbReference>
<dbReference type="InterPro" id="IPR051447">
    <property type="entry name" value="Lipoprotein-release_system"/>
</dbReference>
<dbReference type="PANTHER" id="PTHR30489">
    <property type="entry name" value="LIPOPROTEIN-RELEASING SYSTEM TRANSMEMBRANE PROTEIN LOLE"/>
    <property type="match status" value="1"/>
</dbReference>
<evidence type="ECO:0000256" key="5">
    <source>
        <dbReference type="ARBA" id="ARBA00022989"/>
    </source>
</evidence>
<organism evidence="9">
    <name type="scientific">Campylobacter sp. CCS1377</name>
    <dbReference type="NCBI Taxonomy" id="3158229"/>
    <lineage>
        <taxon>Bacteria</taxon>
        <taxon>Pseudomonadati</taxon>
        <taxon>Campylobacterota</taxon>
        <taxon>Epsilonproteobacteria</taxon>
        <taxon>Campylobacterales</taxon>
        <taxon>Campylobacteraceae</taxon>
        <taxon>Campylobacter</taxon>
    </lineage>
</organism>
<keyword evidence="6 7" id="KW-0472">Membrane</keyword>
<evidence type="ECO:0000256" key="1">
    <source>
        <dbReference type="ARBA" id="ARBA00004651"/>
    </source>
</evidence>
<dbReference type="Pfam" id="PF02687">
    <property type="entry name" value="FtsX"/>
    <property type="match status" value="1"/>
</dbReference>
<dbReference type="GO" id="GO:0098797">
    <property type="term" value="C:plasma membrane protein complex"/>
    <property type="evidence" value="ECO:0007669"/>
    <property type="project" value="TreeGrafter"/>
</dbReference>
<evidence type="ECO:0000256" key="7">
    <source>
        <dbReference type="SAM" id="Phobius"/>
    </source>
</evidence>
<evidence type="ECO:0000259" key="8">
    <source>
        <dbReference type="Pfam" id="PF02687"/>
    </source>
</evidence>
<accession>A0AAU7E676</accession>
<evidence type="ECO:0000313" key="9">
    <source>
        <dbReference type="EMBL" id="XBJ28750.1"/>
    </source>
</evidence>
<name>A0AAU7E676_9BACT</name>
<feature type="transmembrane region" description="Helical" evidence="7">
    <location>
        <begin position="21"/>
        <end position="48"/>
    </location>
</feature>
<evidence type="ECO:0000256" key="3">
    <source>
        <dbReference type="ARBA" id="ARBA00022475"/>
    </source>
</evidence>
<dbReference type="AlphaFoldDB" id="A0AAU7E676"/>
<dbReference type="RefSeq" id="WP_134238064.1">
    <property type="nucleotide sequence ID" value="NZ_CP155620.1"/>
</dbReference>
<dbReference type="PANTHER" id="PTHR30489:SF0">
    <property type="entry name" value="LIPOPROTEIN-RELEASING SYSTEM TRANSMEMBRANE PROTEIN LOLE"/>
    <property type="match status" value="1"/>
</dbReference>
<feature type="domain" description="ABC3 transporter permease C-terminal" evidence="8">
    <location>
        <begin position="267"/>
        <end position="389"/>
    </location>
</feature>
<comment type="similarity">
    <text evidence="2">Belongs to the ABC-4 integral membrane protein family. LolC/E subfamily.</text>
</comment>
<sequence length="399" mass="44681">MKKSVLRYLLFKYLRFDKEQPFIMLSMLLAFLGVCVGLCVLLVAMAIMNGFDKEFEKRFFVMNYPITIVPKFYAQVDDALVDKLKQQFPNLLFSPYISTQVIIKGTNRFEGGVLFGVKFKDEVKINEVIQKAIGDQELTDFDIVVGSALVDSFSLSKNDKLSLIFSNLNASGFSLIPQTKRFDVKAKFHSGLLFYDKAYMYADVDALRKVLSYSNGYDGIHVYSQKPFDDVKKIQDFLGNNYASFGWWENNQNFFAALALEKRVLFIVLMLIILVASLNIVSSLLMLVMNRRSEIALLLALGASKIEIKKSFFILGIFIGGSGMVVGTLLAFIVLGILGNFNIIELPADVYGSSQLPLDLSVVDFILTLLGSAVIVALSSYYPAKKATEVSILDTLRNE</sequence>
<evidence type="ECO:0000256" key="2">
    <source>
        <dbReference type="ARBA" id="ARBA00005236"/>
    </source>
</evidence>
<feature type="transmembrane region" description="Helical" evidence="7">
    <location>
        <begin position="311"/>
        <end position="338"/>
    </location>
</feature>
<keyword evidence="4 7" id="KW-0812">Transmembrane</keyword>
<feature type="transmembrane region" description="Helical" evidence="7">
    <location>
        <begin position="264"/>
        <end position="290"/>
    </location>
</feature>
<evidence type="ECO:0000256" key="6">
    <source>
        <dbReference type="ARBA" id="ARBA00023136"/>
    </source>
</evidence>
<reference evidence="9" key="1">
    <citation type="submission" date="2024-05" db="EMBL/GenBank/DDBJ databases">
        <title>Campylobacter coli isolated from environmental waters in Slovenia.</title>
        <authorList>
            <person name="Zautner A.E."/>
            <person name="Bunk B."/>
            <person name="Riedel T."/>
            <person name="Sproeer C."/>
        </authorList>
    </citation>
    <scope>NUCLEOTIDE SEQUENCE</scope>
    <source>
        <strain evidence="9">CCS1377</strain>
    </source>
</reference>
<keyword evidence="5 7" id="KW-1133">Transmembrane helix</keyword>
<proteinExistence type="inferred from homology"/>
<protein>
    <submittedName>
        <fullName evidence="9">ABC transporter permease</fullName>
    </submittedName>
</protein>